<reference evidence="1 2" key="1">
    <citation type="submission" date="2019-05" db="EMBL/GenBank/DDBJ databases">
        <title>Another draft genome of Portunus trituberculatus and its Hox gene families provides insights of decapod evolution.</title>
        <authorList>
            <person name="Jeong J.-H."/>
            <person name="Song I."/>
            <person name="Kim S."/>
            <person name="Choi T."/>
            <person name="Kim D."/>
            <person name="Ryu S."/>
            <person name="Kim W."/>
        </authorList>
    </citation>
    <scope>NUCLEOTIDE SEQUENCE [LARGE SCALE GENOMIC DNA]</scope>
    <source>
        <tissue evidence="1">Muscle</tissue>
    </source>
</reference>
<proteinExistence type="predicted"/>
<evidence type="ECO:0000313" key="2">
    <source>
        <dbReference type="Proteomes" id="UP000324222"/>
    </source>
</evidence>
<organism evidence="1 2">
    <name type="scientific">Portunus trituberculatus</name>
    <name type="common">Swimming crab</name>
    <name type="synonym">Neptunus trituberculatus</name>
    <dbReference type="NCBI Taxonomy" id="210409"/>
    <lineage>
        <taxon>Eukaryota</taxon>
        <taxon>Metazoa</taxon>
        <taxon>Ecdysozoa</taxon>
        <taxon>Arthropoda</taxon>
        <taxon>Crustacea</taxon>
        <taxon>Multicrustacea</taxon>
        <taxon>Malacostraca</taxon>
        <taxon>Eumalacostraca</taxon>
        <taxon>Eucarida</taxon>
        <taxon>Decapoda</taxon>
        <taxon>Pleocyemata</taxon>
        <taxon>Brachyura</taxon>
        <taxon>Eubrachyura</taxon>
        <taxon>Portunoidea</taxon>
        <taxon>Portunidae</taxon>
        <taxon>Portuninae</taxon>
        <taxon>Portunus</taxon>
    </lineage>
</organism>
<dbReference type="Proteomes" id="UP000324222">
    <property type="component" value="Unassembled WGS sequence"/>
</dbReference>
<protein>
    <submittedName>
        <fullName evidence="1">Uncharacterized protein</fullName>
    </submittedName>
</protein>
<sequence>MYGRRLDIRDQGESLHVLVSRLCLTPVLATRTARAAGLSGGVPHLPPRSRGGAKRLKFGWHRSFDSTSVSYLP</sequence>
<evidence type="ECO:0000313" key="1">
    <source>
        <dbReference type="EMBL" id="MPC90790.1"/>
    </source>
</evidence>
<name>A0A5B7J1Y4_PORTR</name>
<dbReference type="EMBL" id="VSRR010085550">
    <property type="protein sequence ID" value="MPC90790.1"/>
    <property type="molecule type" value="Genomic_DNA"/>
</dbReference>
<gene>
    <name evidence="1" type="ORF">E2C01_085792</name>
</gene>
<comment type="caution">
    <text evidence="1">The sequence shown here is derived from an EMBL/GenBank/DDBJ whole genome shotgun (WGS) entry which is preliminary data.</text>
</comment>
<keyword evidence="2" id="KW-1185">Reference proteome</keyword>
<dbReference type="AlphaFoldDB" id="A0A5B7J1Y4"/>
<accession>A0A5B7J1Y4</accession>